<feature type="signal peptide" evidence="1">
    <location>
        <begin position="1"/>
        <end position="31"/>
    </location>
</feature>
<evidence type="ECO:0000313" key="2">
    <source>
        <dbReference type="EMBL" id="OUD09652.1"/>
    </source>
</evidence>
<dbReference type="AlphaFoldDB" id="A0A251WZ52"/>
<keyword evidence="3" id="KW-1185">Reference proteome</keyword>
<evidence type="ECO:0008006" key="4">
    <source>
        <dbReference type="Google" id="ProtNLM"/>
    </source>
</evidence>
<evidence type="ECO:0000256" key="1">
    <source>
        <dbReference type="SAM" id="SignalP"/>
    </source>
</evidence>
<gene>
    <name evidence="2" type="ORF">BVC71_07395</name>
</gene>
<dbReference type="Proteomes" id="UP000194664">
    <property type="component" value="Unassembled WGS sequence"/>
</dbReference>
<protein>
    <recommendedName>
        <fullName evidence="4">Translocase</fullName>
    </recommendedName>
</protein>
<dbReference type="RefSeq" id="WP_086450988.1">
    <property type="nucleotide sequence ID" value="NZ_MSPP01000002.1"/>
</dbReference>
<comment type="caution">
    <text evidence="2">The sequence shown here is derived from an EMBL/GenBank/DDBJ whole genome shotgun (WGS) entry which is preliminary data.</text>
</comment>
<organism evidence="2 3">
    <name type="scientific">Marivivens niveibacter</name>
    <dbReference type="NCBI Taxonomy" id="1930667"/>
    <lineage>
        <taxon>Bacteria</taxon>
        <taxon>Pseudomonadati</taxon>
        <taxon>Pseudomonadota</taxon>
        <taxon>Alphaproteobacteria</taxon>
        <taxon>Rhodobacterales</taxon>
        <taxon>Paracoccaceae</taxon>
        <taxon>Marivivens group</taxon>
        <taxon>Marivivens</taxon>
    </lineage>
</organism>
<feature type="chain" id="PRO_5012919645" description="Translocase" evidence="1">
    <location>
        <begin position="32"/>
        <end position="326"/>
    </location>
</feature>
<name>A0A251WZ52_9RHOB</name>
<proteinExistence type="predicted"/>
<dbReference type="EMBL" id="MSPP01000002">
    <property type="protein sequence ID" value="OUD09652.1"/>
    <property type="molecule type" value="Genomic_DNA"/>
</dbReference>
<reference evidence="2 3" key="1">
    <citation type="submission" date="2016-12" db="EMBL/GenBank/DDBJ databases">
        <title>The draft genome sequence of HSLHS2.</title>
        <authorList>
            <person name="Hu D."/>
            <person name="Wang L."/>
            <person name="Shao Z."/>
        </authorList>
    </citation>
    <scope>NUCLEOTIDE SEQUENCE [LARGE SCALE GENOMIC DNA]</scope>
    <source>
        <strain evidence="2">MCCC 1A06712</strain>
    </source>
</reference>
<accession>A0A251WZ52</accession>
<sequence length="326" mass="34109">MLPTRKLLTAGATFSAALAIGFVMQNGGAWAARFGADDQHNVAVLPAQDLGLAYNAPSMSAPDTSYQVAELSLPVMDMPNISDITPTLVAAVIPEQELDVAADPIDAACVPEMFATAQGNGLVDLMVSGACFSNARVTIHHQGMMFAAATDSQGQLNLTVPALSENAMFIASFDQGMGAVATAQVPEVANLERAVLQWQGDAAVSIHAFEGSAAFGELGHVWLGSPENGDGFLIELGDRSLTDPMLAEVYTFPAGTATTDQQVALSVEAEITIANCGRDVAAQSIQIGPLHDAEAVDLQLRMPDCDAVGDYLVLKNMFEDLKIAAK</sequence>
<dbReference type="OrthoDB" id="7956241at2"/>
<evidence type="ECO:0000313" key="3">
    <source>
        <dbReference type="Proteomes" id="UP000194664"/>
    </source>
</evidence>
<keyword evidence="1" id="KW-0732">Signal</keyword>